<dbReference type="Proteomes" id="UP000007460">
    <property type="component" value="Chromosome"/>
</dbReference>
<sequence length="149" mass="16555">MRLRLQTDYALRALMCLAVNTERRVMISEIAEQQSISKNHLIKVIHRLTGLGFINSQPGRSGGLWLSRPAAQINIGDLIRQLEADSVFLDCFEGGAGRCRLIPQCQLKAVLADALDAFYAVLDRFTLAQVTSRPDELRALLAFAGTDKR</sequence>
<dbReference type="InterPro" id="IPR000944">
    <property type="entry name" value="Tscrpt_reg_Rrf2"/>
</dbReference>
<keyword evidence="2" id="KW-0808">Transferase</keyword>
<name>D5BS93_PUNMI</name>
<dbReference type="EMBL" id="CP001751">
    <property type="protein sequence ID" value="ADE39140.1"/>
    <property type="molecule type" value="Genomic_DNA"/>
</dbReference>
<keyword evidence="1" id="KW-0238">DNA-binding</keyword>
<dbReference type="Gene3D" id="1.10.10.10">
    <property type="entry name" value="Winged helix-like DNA-binding domain superfamily/Winged helix DNA-binding domain"/>
    <property type="match status" value="1"/>
</dbReference>
<dbReference type="GO" id="GO:0003700">
    <property type="term" value="F:DNA-binding transcription factor activity"/>
    <property type="evidence" value="ECO:0007669"/>
    <property type="project" value="TreeGrafter"/>
</dbReference>
<gene>
    <name evidence="2" type="ordered locus">SAR116_0897</name>
</gene>
<proteinExistence type="predicted"/>
<dbReference type="RefSeq" id="WP_013045769.1">
    <property type="nucleotide sequence ID" value="NC_014010.1"/>
</dbReference>
<dbReference type="GO" id="GO:0003677">
    <property type="term" value="F:DNA binding"/>
    <property type="evidence" value="ECO:0007669"/>
    <property type="project" value="UniProtKB-KW"/>
</dbReference>
<dbReference type="GO" id="GO:0005829">
    <property type="term" value="C:cytosol"/>
    <property type="evidence" value="ECO:0007669"/>
    <property type="project" value="TreeGrafter"/>
</dbReference>
<organism evidence="2 3">
    <name type="scientific">Puniceispirillum marinum (strain IMCC1322)</name>
    <dbReference type="NCBI Taxonomy" id="488538"/>
    <lineage>
        <taxon>Bacteria</taxon>
        <taxon>Pseudomonadati</taxon>
        <taxon>Pseudomonadota</taxon>
        <taxon>Alphaproteobacteria</taxon>
        <taxon>Candidatus Puniceispirillales</taxon>
        <taxon>Candidatus Puniceispirillaceae</taxon>
        <taxon>Candidatus Puniceispirillum</taxon>
    </lineage>
</organism>
<reference evidence="2 3" key="1">
    <citation type="journal article" date="2010" name="J. Bacteriol.">
        <title>Complete genome sequence of "Candidatus Puniceispirillum marinum" IMCC1322, a representative of the SAR116 clade in the Alphaproteobacteria.</title>
        <authorList>
            <person name="Oh H.M."/>
            <person name="Kwon K.K."/>
            <person name="Kang I."/>
            <person name="Kang S.G."/>
            <person name="Lee J.H."/>
            <person name="Kim S.J."/>
            <person name="Cho J.C."/>
        </authorList>
    </citation>
    <scope>NUCLEOTIDE SEQUENCE [LARGE SCALE GENOMIC DNA]</scope>
    <source>
        <strain evidence="2 3">IMCC1322</strain>
    </source>
</reference>
<dbReference type="STRING" id="488538.SAR116_0897"/>
<protein>
    <submittedName>
        <fullName evidence="2">Transcriptional regulator, BadM/Rrf2 family</fullName>
        <ecNumber evidence="2">2.8.1.7</ecNumber>
    </submittedName>
</protein>
<evidence type="ECO:0000256" key="1">
    <source>
        <dbReference type="ARBA" id="ARBA00023125"/>
    </source>
</evidence>
<dbReference type="InterPro" id="IPR036390">
    <property type="entry name" value="WH_DNA-bd_sf"/>
</dbReference>
<dbReference type="KEGG" id="apb:SAR116_0897"/>
<accession>D5BS93</accession>
<evidence type="ECO:0000313" key="3">
    <source>
        <dbReference type="Proteomes" id="UP000007460"/>
    </source>
</evidence>
<dbReference type="OrthoDB" id="9795923at2"/>
<dbReference type="SUPFAM" id="SSF46785">
    <property type="entry name" value="Winged helix' DNA-binding domain"/>
    <property type="match status" value="1"/>
</dbReference>
<dbReference type="InterPro" id="IPR036388">
    <property type="entry name" value="WH-like_DNA-bd_sf"/>
</dbReference>
<dbReference type="eggNOG" id="COG1959">
    <property type="taxonomic scope" value="Bacteria"/>
</dbReference>
<evidence type="ECO:0000313" key="2">
    <source>
        <dbReference type="EMBL" id="ADE39140.1"/>
    </source>
</evidence>
<dbReference type="PANTHER" id="PTHR33221">
    <property type="entry name" value="WINGED HELIX-TURN-HELIX TRANSCRIPTIONAL REGULATOR, RRF2 FAMILY"/>
    <property type="match status" value="1"/>
</dbReference>
<dbReference type="PROSITE" id="PS51197">
    <property type="entry name" value="HTH_RRF2_2"/>
    <property type="match status" value="1"/>
</dbReference>
<dbReference type="EC" id="2.8.1.7" evidence="2"/>
<dbReference type="NCBIfam" id="TIGR00738">
    <property type="entry name" value="rrf2_super"/>
    <property type="match status" value="1"/>
</dbReference>
<keyword evidence="3" id="KW-1185">Reference proteome</keyword>
<dbReference type="HOGENOM" id="CLU_107144_2_1_5"/>
<dbReference type="Pfam" id="PF02082">
    <property type="entry name" value="Rrf2"/>
    <property type="match status" value="1"/>
</dbReference>
<dbReference type="AlphaFoldDB" id="D5BS93"/>
<dbReference type="GO" id="GO:0031071">
    <property type="term" value="F:cysteine desulfurase activity"/>
    <property type="evidence" value="ECO:0007669"/>
    <property type="project" value="UniProtKB-EC"/>
</dbReference>
<dbReference type="PANTHER" id="PTHR33221:SF4">
    <property type="entry name" value="HTH-TYPE TRANSCRIPTIONAL REPRESSOR NSRR"/>
    <property type="match status" value="1"/>
</dbReference>